<accession>A0ABW2F534</accession>
<keyword evidence="1" id="KW-1133">Transmembrane helix</keyword>
<keyword evidence="1" id="KW-0812">Transmembrane</keyword>
<feature type="transmembrane region" description="Helical" evidence="1">
    <location>
        <begin position="12"/>
        <end position="32"/>
    </location>
</feature>
<keyword evidence="3" id="KW-1185">Reference proteome</keyword>
<protein>
    <submittedName>
        <fullName evidence="2">Uncharacterized protein</fullName>
    </submittedName>
</protein>
<proteinExistence type="predicted"/>
<reference evidence="3" key="1">
    <citation type="journal article" date="2019" name="Int. J. Syst. Evol. Microbiol.">
        <title>The Global Catalogue of Microorganisms (GCM) 10K type strain sequencing project: providing services to taxonomists for standard genome sequencing and annotation.</title>
        <authorList>
            <consortium name="The Broad Institute Genomics Platform"/>
            <consortium name="The Broad Institute Genome Sequencing Center for Infectious Disease"/>
            <person name="Wu L."/>
            <person name="Ma J."/>
        </authorList>
    </citation>
    <scope>NUCLEOTIDE SEQUENCE [LARGE SCALE GENOMIC DNA]</scope>
    <source>
        <strain evidence="3">KCTC 12907</strain>
    </source>
</reference>
<dbReference type="Proteomes" id="UP001596378">
    <property type="component" value="Unassembled WGS sequence"/>
</dbReference>
<dbReference type="RefSeq" id="WP_378050538.1">
    <property type="nucleotide sequence ID" value="NZ_JBHMDN010000028.1"/>
</dbReference>
<keyword evidence="1" id="KW-0472">Membrane</keyword>
<gene>
    <name evidence="2" type="ORF">ACFQMJ_01810</name>
</gene>
<comment type="caution">
    <text evidence="2">The sequence shown here is derived from an EMBL/GenBank/DDBJ whole genome shotgun (WGS) entry which is preliminary data.</text>
</comment>
<sequence>MDEADDAFDLISIILALALFTPILISCTVPFLRGEVGGFGVQIEKTARITEDVIVPRTPRPTSAGDFLLMLAVADRNSPIPRTLEINGMTFEMDEAFFINKAYAVEQVREALPRDEEVEIRLFGNPTQLEYWQVKYASP</sequence>
<organism evidence="2 3">
    <name type="scientific">Cohnella cellulosilytica</name>
    <dbReference type="NCBI Taxonomy" id="986710"/>
    <lineage>
        <taxon>Bacteria</taxon>
        <taxon>Bacillati</taxon>
        <taxon>Bacillota</taxon>
        <taxon>Bacilli</taxon>
        <taxon>Bacillales</taxon>
        <taxon>Paenibacillaceae</taxon>
        <taxon>Cohnella</taxon>
    </lineage>
</organism>
<evidence type="ECO:0000256" key="1">
    <source>
        <dbReference type="SAM" id="Phobius"/>
    </source>
</evidence>
<dbReference type="EMBL" id="JBHTAI010000001">
    <property type="protein sequence ID" value="MFC7147257.1"/>
    <property type="molecule type" value="Genomic_DNA"/>
</dbReference>
<evidence type="ECO:0000313" key="3">
    <source>
        <dbReference type="Proteomes" id="UP001596378"/>
    </source>
</evidence>
<name>A0ABW2F534_9BACL</name>
<evidence type="ECO:0000313" key="2">
    <source>
        <dbReference type="EMBL" id="MFC7147257.1"/>
    </source>
</evidence>